<feature type="binding site" evidence="1">
    <location>
        <position position="217"/>
    </location>
    <ligand>
        <name>Mg(2+)</name>
        <dbReference type="ChEBI" id="CHEBI:18420"/>
        <label>1</label>
    </ligand>
</feature>
<reference evidence="2 3" key="1">
    <citation type="submission" date="2020-08" db="EMBL/GenBank/DDBJ databases">
        <title>Genomic Encyclopedia of Type Strains, Phase IV (KMG-IV): sequencing the most valuable type-strain genomes for metagenomic binning, comparative biology and taxonomic classification.</title>
        <authorList>
            <person name="Goeker M."/>
        </authorList>
    </citation>
    <scope>NUCLEOTIDE SEQUENCE [LARGE SCALE GENOMIC DNA]</scope>
    <source>
        <strain evidence="2 3">DSM 25799</strain>
    </source>
</reference>
<evidence type="ECO:0000313" key="2">
    <source>
        <dbReference type="EMBL" id="MBB5182353.1"/>
    </source>
</evidence>
<organism evidence="2 3">
    <name type="scientific">Catenisphaera adipataccumulans</name>
    <dbReference type="NCBI Taxonomy" id="700500"/>
    <lineage>
        <taxon>Bacteria</taxon>
        <taxon>Bacillati</taxon>
        <taxon>Bacillota</taxon>
        <taxon>Erysipelotrichia</taxon>
        <taxon>Erysipelotrichales</taxon>
        <taxon>Erysipelotrichaceae</taxon>
        <taxon>Catenisphaera</taxon>
    </lineage>
</organism>
<dbReference type="GO" id="GO:0009007">
    <property type="term" value="F:site-specific DNA-methyltransferase (adenine-specific) activity"/>
    <property type="evidence" value="ECO:0007669"/>
    <property type="project" value="UniProtKB-EC"/>
</dbReference>
<keyword evidence="1" id="KW-0460">Magnesium</keyword>
<sequence length="262" mass="28680">MLGAIIGDICGSRFEWQNYKAKDFELFTKDCRPTDDSIMTLAVAQAILDSRPDGKDLAAHAVCSMQQLGRLYPSAGYGGRFARWLMEKDPQPYHSFGNGAAMRISAVGDASRSMVQAKQFAYAVTAVTHDHPEALKAAEAVAGSIYLARHSASKKDIRDWITASYYPLNFTLDEIRPSYTFDVSCQGSVPQALEAFFEAKDFEDTIRNAISIGGDSDTLAAIAGGLAEAYYGIPSALREQATQYLDPRLTKILKDFESYLAG</sequence>
<dbReference type="PANTHER" id="PTHR16222:SF12">
    <property type="entry name" value="ADP-RIBOSYLGLYCOHYDROLASE-RELATED"/>
    <property type="match status" value="1"/>
</dbReference>
<dbReference type="SUPFAM" id="SSF101478">
    <property type="entry name" value="ADP-ribosylglycohydrolase"/>
    <property type="match status" value="1"/>
</dbReference>
<dbReference type="Pfam" id="PF03747">
    <property type="entry name" value="ADP_ribosyl_GH"/>
    <property type="match status" value="1"/>
</dbReference>
<dbReference type="GO" id="GO:0032259">
    <property type="term" value="P:methylation"/>
    <property type="evidence" value="ECO:0007669"/>
    <property type="project" value="UniProtKB-KW"/>
</dbReference>
<feature type="binding site" evidence="1">
    <location>
        <position position="218"/>
    </location>
    <ligand>
        <name>Mg(2+)</name>
        <dbReference type="ChEBI" id="CHEBI:18420"/>
        <label>1</label>
    </ligand>
</feature>
<proteinExistence type="predicted"/>
<feature type="binding site" evidence="1">
    <location>
        <position position="35"/>
    </location>
    <ligand>
        <name>Mg(2+)</name>
        <dbReference type="ChEBI" id="CHEBI:18420"/>
        <label>1</label>
    </ligand>
</feature>
<keyword evidence="1" id="KW-0479">Metal-binding</keyword>
<dbReference type="PANTHER" id="PTHR16222">
    <property type="entry name" value="ADP-RIBOSYLGLYCOHYDROLASE"/>
    <property type="match status" value="1"/>
</dbReference>
<name>A0A7W8CVI2_9FIRM</name>
<keyword evidence="3" id="KW-1185">Reference proteome</keyword>
<dbReference type="EMBL" id="JACHHK010000001">
    <property type="protein sequence ID" value="MBB5182353.1"/>
    <property type="molecule type" value="Genomic_DNA"/>
</dbReference>
<keyword evidence="2" id="KW-0489">Methyltransferase</keyword>
<dbReference type="Gene3D" id="1.10.4080.10">
    <property type="entry name" value="ADP-ribosylation/Crystallin J1"/>
    <property type="match status" value="1"/>
</dbReference>
<feature type="binding site" evidence="1">
    <location>
        <position position="34"/>
    </location>
    <ligand>
        <name>Mg(2+)</name>
        <dbReference type="ChEBI" id="CHEBI:18420"/>
        <label>1</label>
    </ligand>
</feature>
<gene>
    <name evidence="2" type="ORF">HNQ47_000356</name>
</gene>
<dbReference type="AlphaFoldDB" id="A0A7W8CVI2"/>
<dbReference type="Proteomes" id="UP000539953">
    <property type="component" value="Unassembled WGS sequence"/>
</dbReference>
<protein>
    <submittedName>
        <fullName evidence="2">Type I restriction enzyme M protein</fullName>
        <ecNumber evidence="2">2.1.1.72</ecNumber>
    </submittedName>
</protein>
<comment type="cofactor">
    <cofactor evidence="1">
        <name>Mg(2+)</name>
        <dbReference type="ChEBI" id="CHEBI:18420"/>
    </cofactor>
    <text evidence="1">Binds 2 magnesium ions per subunit.</text>
</comment>
<dbReference type="InterPro" id="IPR036705">
    <property type="entry name" value="Ribosyl_crysJ1_sf"/>
</dbReference>
<comment type="caution">
    <text evidence="2">The sequence shown here is derived from an EMBL/GenBank/DDBJ whole genome shotgun (WGS) entry which is preliminary data.</text>
</comment>
<dbReference type="InterPro" id="IPR050792">
    <property type="entry name" value="ADP-ribosylglycohydrolase"/>
</dbReference>
<evidence type="ECO:0000256" key="1">
    <source>
        <dbReference type="PIRSR" id="PIRSR605502-1"/>
    </source>
</evidence>
<dbReference type="EC" id="2.1.1.72" evidence="2"/>
<dbReference type="InterPro" id="IPR005502">
    <property type="entry name" value="Ribosyl_crysJ1"/>
</dbReference>
<dbReference type="GO" id="GO:0046872">
    <property type="term" value="F:metal ion binding"/>
    <property type="evidence" value="ECO:0007669"/>
    <property type="project" value="UniProtKB-KW"/>
</dbReference>
<accession>A0A7W8CVI2</accession>
<dbReference type="RefSeq" id="WP_183326943.1">
    <property type="nucleotide sequence ID" value="NZ_JACHHK010000001.1"/>
</dbReference>
<feature type="binding site" evidence="1">
    <location>
        <position position="36"/>
    </location>
    <ligand>
        <name>Mg(2+)</name>
        <dbReference type="ChEBI" id="CHEBI:18420"/>
        <label>1</label>
    </ligand>
</feature>
<keyword evidence="2" id="KW-0808">Transferase</keyword>
<feature type="binding site" evidence="1">
    <location>
        <position position="215"/>
    </location>
    <ligand>
        <name>Mg(2+)</name>
        <dbReference type="ChEBI" id="CHEBI:18420"/>
        <label>1</label>
    </ligand>
</feature>
<evidence type="ECO:0000313" key="3">
    <source>
        <dbReference type="Proteomes" id="UP000539953"/>
    </source>
</evidence>